<dbReference type="PRINTS" id="PR01415">
    <property type="entry name" value="ANKYRIN"/>
</dbReference>
<feature type="repeat" description="ANK" evidence="3">
    <location>
        <begin position="309"/>
        <end position="341"/>
    </location>
</feature>
<dbReference type="SUPFAM" id="SSF48403">
    <property type="entry name" value="Ankyrin repeat"/>
    <property type="match status" value="1"/>
</dbReference>
<dbReference type="Gene3D" id="1.25.40.20">
    <property type="entry name" value="Ankyrin repeat-containing domain"/>
    <property type="match status" value="3"/>
</dbReference>
<feature type="repeat" description="ANK" evidence="3">
    <location>
        <begin position="343"/>
        <end position="375"/>
    </location>
</feature>
<dbReference type="PROSITE" id="PS50297">
    <property type="entry name" value="ANK_REP_REGION"/>
    <property type="match status" value="3"/>
</dbReference>
<dbReference type="AlphaFoldDB" id="A0A9W7C4Z9"/>
<keyword evidence="1" id="KW-0677">Repeat</keyword>
<keyword evidence="4" id="KW-0175">Coiled coil</keyword>
<evidence type="ECO:0000256" key="2">
    <source>
        <dbReference type="ARBA" id="ARBA00023043"/>
    </source>
</evidence>
<sequence>MGYARGVVVSAIKAELVKVNRKFKTYEEQKRRVDEKDIRKALAEYKSLLQRVNADYSAQTGTPLSSLEDVEKIAEREGLDACLRLLEEQLVMVEKTVTLGATDEIEMVSIPSANPAVNLRTSPREKKQFGGSFKDQQVDLERGEVPLQGVEVVLREREAEEEAAAKRKAKEIVGKLQHPASSIALVDAAEGGDANKVQELLAAGADVNYSKVKKNGCTPLYVAAFNGHLDVVQALVTGKANVNKAKTDGWTPLRVANHYNHTSIVACLKSAAATNNSALVDAAERGDTNKMGELLAAGADVNYSKEGNEGRTALYKAALNGHLDVVQALVAAKADVNKGKTTGGATPLFVAAQEGHLDVVQALVAAEADVNKAKTDGWTSLRVANHFNHTSIAACLKSAGADE</sequence>
<accession>A0A9W7C4Z9</accession>
<gene>
    <name evidence="5" type="ORF">TrVE_jg1185</name>
</gene>
<dbReference type="Pfam" id="PF12796">
    <property type="entry name" value="Ank_2"/>
    <property type="match status" value="2"/>
</dbReference>
<reference evidence="6" key="1">
    <citation type="journal article" date="2023" name="Commun. Biol.">
        <title>Genome analysis of Parmales, the sister group of diatoms, reveals the evolutionary specialization of diatoms from phago-mixotrophs to photoautotrophs.</title>
        <authorList>
            <person name="Ban H."/>
            <person name="Sato S."/>
            <person name="Yoshikawa S."/>
            <person name="Yamada K."/>
            <person name="Nakamura Y."/>
            <person name="Ichinomiya M."/>
            <person name="Sato N."/>
            <person name="Blanc-Mathieu R."/>
            <person name="Endo H."/>
            <person name="Kuwata A."/>
            <person name="Ogata H."/>
        </authorList>
    </citation>
    <scope>NUCLEOTIDE SEQUENCE [LARGE SCALE GENOMIC DNA]</scope>
    <source>
        <strain evidence="6">NIES 3699</strain>
    </source>
</reference>
<evidence type="ECO:0000313" key="5">
    <source>
        <dbReference type="EMBL" id="GMH98140.1"/>
    </source>
</evidence>
<dbReference type="PANTHER" id="PTHR24171">
    <property type="entry name" value="ANKYRIN REPEAT DOMAIN-CONTAINING PROTEIN 39-RELATED"/>
    <property type="match status" value="1"/>
</dbReference>
<feature type="repeat" description="ANK" evidence="3">
    <location>
        <begin position="215"/>
        <end position="247"/>
    </location>
</feature>
<keyword evidence="2 3" id="KW-0040">ANK repeat</keyword>
<evidence type="ECO:0000313" key="6">
    <source>
        <dbReference type="Proteomes" id="UP001165160"/>
    </source>
</evidence>
<organism evidence="5 6">
    <name type="scientific">Triparma verrucosa</name>
    <dbReference type="NCBI Taxonomy" id="1606542"/>
    <lineage>
        <taxon>Eukaryota</taxon>
        <taxon>Sar</taxon>
        <taxon>Stramenopiles</taxon>
        <taxon>Ochrophyta</taxon>
        <taxon>Bolidophyceae</taxon>
        <taxon>Parmales</taxon>
        <taxon>Triparmaceae</taxon>
        <taxon>Triparma</taxon>
    </lineage>
</organism>
<feature type="repeat" description="ANK" evidence="3">
    <location>
        <begin position="274"/>
        <end position="306"/>
    </location>
</feature>
<evidence type="ECO:0000256" key="1">
    <source>
        <dbReference type="ARBA" id="ARBA00022737"/>
    </source>
</evidence>
<feature type="coiled-coil region" evidence="4">
    <location>
        <begin position="9"/>
        <end position="36"/>
    </location>
</feature>
<comment type="caution">
    <text evidence="5">The sequence shown here is derived from an EMBL/GenBank/DDBJ whole genome shotgun (WGS) entry which is preliminary data.</text>
</comment>
<dbReference type="PROSITE" id="PS50088">
    <property type="entry name" value="ANK_REPEAT"/>
    <property type="match status" value="4"/>
</dbReference>
<evidence type="ECO:0000256" key="4">
    <source>
        <dbReference type="SAM" id="Coils"/>
    </source>
</evidence>
<dbReference type="InterPro" id="IPR036770">
    <property type="entry name" value="Ankyrin_rpt-contain_sf"/>
</dbReference>
<protein>
    <submittedName>
        <fullName evidence="5">Uncharacterized protein</fullName>
    </submittedName>
</protein>
<proteinExistence type="predicted"/>
<evidence type="ECO:0000256" key="3">
    <source>
        <dbReference type="PROSITE-ProRule" id="PRU00023"/>
    </source>
</evidence>
<dbReference type="InterPro" id="IPR002110">
    <property type="entry name" value="Ankyrin_rpt"/>
</dbReference>
<dbReference type="EMBL" id="BRXX01000212">
    <property type="protein sequence ID" value="GMH98140.1"/>
    <property type="molecule type" value="Genomic_DNA"/>
</dbReference>
<keyword evidence="6" id="KW-1185">Reference proteome</keyword>
<dbReference type="Proteomes" id="UP001165160">
    <property type="component" value="Unassembled WGS sequence"/>
</dbReference>
<dbReference type="SMART" id="SM00248">
    <property type="entry name" value="ANK"/>
    <property type="match status" value="7"/>
</dbReference>
<dbReference type="PANTHER" id="PTHR24171:SF9">
    <property type="entry name" value="ANKYRIN REPEAT DOMAIN-CONTAINING PROTEIN 39"/>
    <property type="match status" value="1"/>
</dbReference>
<name>A0A9W7C4Z9_9STRA</name>